<feature type="transmembrane region" description="Helical" evidence="2">
    <location>
        <begin position="154"/>
        <end position="175"/>
    </location>
</feature>
<dbReference type="Proteomes" id="UP000295172">
    <property type="component" value="Unassembled WGS sequence"/>
</dbReference>
<dbReference type="RefSeq" id="WP_132315545.1">
    <property type="nucleotide sequence ID" value="NZ_SMKR01000004.1"/>
</dbReference>
<sequence>MSDRNTPPDPQYPGAGGPQNPNQYGTQRPPVNAQGNQQAPWQQPGQYGQPGPQQAGQQQPGPQYGGRPGPQYGQPGPQHPGPQYGGQPQQPGPQYVGQPQQPGPQYVGQPQYGQPGGQSAYEQLHVGRQPPQGPGNGPGQRQWQPAPKKKRGKLVPLIAALAMVLVVAGGGIFAYGKLNGGKQPAAVLPGNAIAYARVDLNPSAGQKVAAIRFMLKFPSVKENLGLTGEQDDLRQKLFESIKKYAGDDLADVDYENDVKPWLGERAGLAALPAADGGDEPDVVVAVEVKNEDEATKGLDKLFATEDEKPGRAFSNGYVLLGDDQAVVDQAVATSKDNPLEKNARFSADMDALGEQGFASVWADMKGIAGISGKVRSEQLAGISDASMAAALRFDASYVELKGIVHGDRSTKVDGADAGELIGQLPDTTAAALAVSGGENLVDTMWKQLEKASNSNIQELTEGITEETGLKLPDDLKILLGRNLAVAIDKNAGNGPKIAARMKTDPAKAEPVVEKLTTLLRRKAEADIPIETAKDGDSLVVATDQSYAEQVLTGGNLGGTENFTQALPDTKGAVAIGYLDFEAAGSLSKRFSSDKDLSALRTGGYVVRSTDNGEAEFSLRVVAK</sequence>
<evidence type="ECO:0000313" key="4">
    <source>
        <dbReference type="Proteomes" id="UP000295172"/>
    </source>
</evidence>
<evidence type="ECO:0000313" key="3">
    <source>
        <dbReference type="EMBL" id="TDD30339.1"/>
    </source>
</evidence>
<accession>A0A4R4XI45</accession>
<keyword evidence="4" id="KW-1185">Reference proteome</keyword>
<keyword evidence="2" id="KW-0472">Membrane</keyword>
<dbReference type="OrthoDB" id="5241887at2"/>
<evidence type="ECO:0000256" key="1">
    <source>
        <dbReference type="SAM" id="MobiDB-lite"/>
    </source>
</evidence>
<proteinExistence type="predicted"/>
<organism evidence="3 4">
    <name type="scientific">Kribbella turkmenica</name>
    <dbReference type="NCBI Taxonomy" id="2530375"/>
    <lineage>
        <taxon>Bacteria</taxon>
        <taxon>Bacillati</taxon>
        <taxon>Actinomycetota</taxon>
        <taxon>Actinomycetes</taxon>
        <taxon>Propionibacteriales</taxon>
        <taxon>Kribbellaceae</taxon>
        <taxon>Kribbella</taxon>
    </lineage>
</organism>
<keyword evidence="2" id="KW-0812">Transmembrane</keyword>
<gene>
    <name evidence="3" type="ORF">E1218_01925</name>
</gene>
<dbReference type="AlphaFoldDB" id="A0A4R4XI45"/>
<keyword evidence="2" id="KW-1133">Transmembrane helix</keyword>
<evidence type="ECO:0000256" key="2">
    <source>
        <dbReference type="SAM" id="Phobius"/>
    </source>
</evidence>
<name>A0A4R4XI45_9ACTN</name>
<feature type="region of interest" description="Disordered" evidence="1">
    <location>
        <begin position="1"/>
        <end position="149"/>
    </location>
</feature>
<protein>
    <submittedName>
        <fullName evidence="3">DUF3352 domain-containing protein</fullName>
    </submittedName>
</protein>
<comment type="caution">
    <text evidence="3">The sequence shown here is derived from an EMBL/GenBank/DDBJ whole genome shotgun (WGS) entry which is preliminary data.</text>
</comment>
<dbReference type="EMBL" id="SMKR01000004">
    <property type="protein sequence ID" value="TDD30339.1"/>
    <property type="molecule type" value="Genomic_DNA"/>
</dbReference>
<feature type="compositionally biased region" description="Low complexity" evidence="1">
    <location>
        <begin position="69"/>
        <end position="113"/>
    </location>
</feature>
<dbReference type="InterPro" id="IPR021787">
    <property type="entry name" value="DUF3352"/>
</dbReference>
<feature type="compositionally biased region" description="Low complexity" evidence="1">
    <location>
        <begin position="34"/>
        <end position="62"/>
    </location>
</feature>
<reference evidence="3 4" key="1">
    <citation type="submission" date="2019-02" db="EMBL/GenBank/DDBJ databases">
        <title>Draft genome sequences of novel Actinobacteria.</title>
        <authorList>
            <person name="Sahin N."/>
            <person name="Ay H."/>
            <person name="Saygin H."/>
        </authorList>
    </citation>
    <scope>NUCLEOTIDE SEQUENCE [LARGE SCALE GENOMIC DNA]</scope>
    <source>
        <strain evidence="3 4">16K104</strain>
    </source>
</reference>
<dbReference type="Pfam" id="PF11832">
    <property type="entry name" value="DUF3352"/>
    <property type="match status" value="2"/>
</dbReference>